<dbReference type="EMBL" id="JPQT01000108">
    <property type="protein sequence ID" value="KFE50941.1"/>
    <property type="molecule type" value="Genomic_DNA"/>
</dbReference>
<organism evidence="2 3">
    <name type="scientific">Pseudomonas syringae</name>
    <dbReference type="NCBI Taxonomy" id="317"/>
    <lineage>
        <taxon>Bacteria</taxon>
        <taxon>Pseudomonadati</taxon>
        <taxon>Pseudomonadota</taxon>
        <taxon>Gammaproteobacteria</taxon>
        <taxon>Pseudomonadales</taxon>
        <taxon>Pseudomonadaceae</taxon>
        <taxon>Pseudomonas</taxon>
    </lineage>
</organism>
<evidence type="ECO:0000313" key="3">
    <source>
        <dbReference type="Proteomes" id="UP000028643"/>
    </source>
</evidence>
<dbReference type="RefSeq" id="WP_047576221.1">
    <property type="nucleotide sequence ID" value="NZ_JPQT01000108.1"/>
</dbReference>
<dbReference type="Proteomes" id="UP000028643">
    <property type="component" value="Unassembled WGS sequence"/>
</dbReference>
<reference evidence="2 3" key="1">
    <citation type="submission" date="2014-07" db="EMBL/GenBank/DDBJ databases">
        <title>Draft Genome Sequences of Environmental Pseudomonas syringae strains.</title>
        <authorList>
            <person name="Baltrus D.A."/>
            <person name="Berge O."/>
            <person name="Morris C."/>
        </authorList>
    </citation>
    <scope>NUCLEOTIDE SEQUENCE [LARGE SCALE GENOMIC DNA]</scope>
    <source>
        <strain evidence="2 3">CEB003</strain>
    </source>
</reference>
<accession>A0A085V678</accession>
<proteinExistence type="predicted"/>
<feature type="region of interest" description="Disordered" evidence="1">
    <location>
        <begin position="27"/>
        <end position="48"/>
    </location>
</feature>
<name>A0A085V678_PSESX</name>
<sequence length="97" mass="10774">MPENNQINEQKFTDHAVQLFDDATIAYGNPSEGRAPLTPHEQPRGASLVDTPDYEWGHHLLRFLRSGFVTKDGRQAGSMLDNCATELLSGKETSDTE</sequence>
<comment type="caution">
    <text evidence="2">The sequence shown here is derived from an EMBL/GenBank/DDBJ whole genome shotgun (WGS) entry which is preliminary data.</text>
</comment>
<evidence type="ECO:0000256" key="1">
    <source>
        <dbReference type="SAM" id="MobiDB-lite"/>
    </source>
</evidence>
<gene>
    <name evidence="2" type="ORF">IV02_16115</name>
</gene>
<dbReference type="PATRIC" id="fig|317.174.peg.3295"/>
<dbReference type="AlphaFoldDB" id="A0A085V678"/>
<protein>
    <submittedName>
        <fullName evidence="2">Uncharacterized protein</fullName>
    </submittedName>
</protein>
<evidence type="ECO:0000313" key="2">
    <source>
        <dbReference type="EMBL" id="KFE50941.1"/>
    </source>
</evidence>